<dbReference type="OrthoDB" id="9813972at2"/>
<dbReference type="InterPro" id="IPR029494">
    <property type="entry name" value="DarT"/>
</dbReference>
<evidence type="ECO:0000256" key="2">
    <source>
        <dbReference type="ARBA" id="ARBA00022676"/>
    </source>
</evidence>
<keyword evidence="2 6" id="KW-0328">Glycosyltransferase</keyword>
<feature type="domain" description="DarT" evidence="7">
    <location>
        <begin position="7"/>
        <end position="212"/>
    </location>
</feature>
<gene>
    <name evidence="8" type="ORF">C5745_09840</name>
</gene>
<keyword evidence="5 6" id="KW-0238">DNA-binding</keyword>
<evidence type="ECO:0000259" key="7">
    <source>
        <dbReference type="PROSITE" id="PS52018"/>
    </source>
</evidence>
<feature type="active site" evidence="6">
    <location>
        <position position="163"/>
    </location>
</feature>
<keyword evidence="9" id="KW-1185">Reference proteome</keyword>
<dbReference type="GO" id="GO:0016779">
    <property type="term" value="F:nucleotidyltransferase activity"/>
    <property type="evidence" value="ECO:0007669"/>
    <property type="project" value="UniProtKB-UniRule"/>
</dbReference>
<sequence length="212" mass="25467">MMIPNPVYLFRIIHWQNIEYILRHGLCSNSHVLKDPQYINIGHPQLIADRDEYPIPLEGYGNLGEYIPFYFWGHSPMLYLIMHGFKGVTQYPQKDIVYLVIDSKQIMEADFQYVFTDRHAKVKLAKFFNQPDDLQLLRWDIIKSKQWDNTEDDFQRMDFKQAEFLVRHHIPTHFINRLIVKNDERRRDIEEIVRKLDLDIPVSIAPDGKLYY</sequence>
<evidence type="ECO:0000256" key="1">
    <source>
        <dbReference type="ARBA" id="ARBA00022649"/>
    </source>
</evidence>
<keyword evidence="4 6" id="KW-0548">Nucleotidyltransferase</keyword>
<organism evidence="8 9">
    <name type="scientific">Sphingobacterium haloxyli</name>
    <dbReference type="NCBI Taxonomy" id="2100533"/>
    <lineage>
        <taxon>Bacteria</taxon>
        <taxon>Pseudomonadati</taxon>
        <taxon>Bacteroidota</taxon>
        <taxon>Sphingobacteriia</taxon>
        <taxon>Sphingobacteriales</taxon>
        <taxon>Sphingobacteriaceae</taxon>
        <taxon>Sphingobacterium</taxon>
    </lineage>
</organism>
<proteinExistence type="inferred from homology"/>
<dbReference type="RefSeq" id="WP_105716825.1">
    <property type="nucleotide sequence ID" value="NZ_PVBQ01000006.1"/>
</dbReference>
<feature type="binding site" evidence="6">
    <location>
        <position position="50"/>
    </location>
    <ligand>
        <name>NAD(+)</name>
        <dbReference type="ChEBI" id="CHEBI:57540"/>
    </ligand>
</feature>
<comment type="catalytic activity">
    <reaction evidence="6">
        <text>a thymidine in DNA + NAD(+) = an N-(ADP-alpha-D-ribosyl)-thymidine in DNA + nicotinamide + H(+)</text>
        <dbReference type="Rhea" id="RHEA:71651"/>
        <dbReference type="Rhea" id="RHEA-COMP:13556"/>
        <dbReference type="Rhea" id="RHEA-COMP:18051"/>
        <dbReference type="ChEBI" id="CHEBI:15378"/>
        <dbReference type="ChEBI" id="CHEBI:17154"/>
        <dbReference type="ChEBI" id="CHEBI:57540"/>
        <dbReference type="ChEBI" id="CHEBI:137386"/>
        <dbReference type="ChEBI" id="CHEBI:191199"/>
    </reaction>
</comment>
<keyword evidence="1 6" id="KW-1277">Toxin-antitoxin system</keyword>
<evidence type="ECO:0000313" key="9">
    <source>
        <dbReference type="Proteomes" id="UP000239711"/>
    </source>
</evidence>
<dbReference type="Proteomes" id="UP000239711">
    <property type="component" value="Unassembled WGS sequence"/>
</dbReference>
<dbReference type="Pfam" id="PF14487">
    <property type="entry name" value="DarT"/>
    <property type="match status" value="1"/>
</dbReference>
<comment type="caution">
    <text evidence="8">The sequence shown here is derived from an EMBL/GenBank/DDBJ whole genome shotgun (WGS) entry which is preliminary data.</text>
</comment>
<dbReference type="GO" id="GO:0016757">
    <property type="term" value="F:glycosyltransferase activity"/>
    <property type="evidence" value="ECO:0007669"/>
    <property type="project" value="UniProtKB-UniRule"/>
</dbReference>
<keyword evidence="3 6" id="KW-0808">Transferase</keyword>
<dbReference type="GO" id="GO:0003677">
    <property type="term" value="F:DNA binding"/>
    <property type="evidence" value="ECO:0007669"/>
    <property type="project" value="UniProtKB-UniRule"/>
</dbReference>
<comment type="similarity">
    <text evidence="6">Belongs to the DarT ADP-ribosyltransferase family.</text>
</comment>
<comment type="caution">
    <text evidence="6">Lacks conserved residue(s) required for the propagation of feature annotation.</text>
</comment>
<feature type="active site" description="Proton acceptor" evidence="6">
    <location>
        <position position="50"/>
    </location>
</feature>
<dbReference type="PROSITE" id="PS52018">
    <property type="entry name" value="DART"/>
    <property type="match status" value="1"/>
</dbReference>
<dbReference type="EMBL" id="PVBQ01000006">
    <property type="protein sequence ID" value="PRD47602.1"/>
    <property type="molecule type" value="Genomic_DNA"/>
</dbReference>
<reference evidence="8 9" key="1">
    <citation type="submission" date="2018-02" db="EMBL/GenBank/DDBJ databases">
        <title>The draft genome of Sphingobacterium sp. 5JN-11.</title>
        <authorList>
            <person name="Liu L."/>
            <person name="Li L."/>
            <person name="Liang L."/>
            <person name="Zhang X."/>
            <person name="Wang T."/>
        </authorList>
    </citation>
    <scope>NUCLEOTIDE SEQUENCE [LARGE SCALE GENOMIC DNA]</scope>
    <source>
        <strain evidence="8 9">5JN-11</strain>
    </source>
</reference>
<name>A0A2S9J4B7_9SPHI</name>
<accession>A0A2S9J4B7</accession>
<evidence type="ECO:0000313" key="8">
    <source>
        <dbReference type="EMBL" id="PRD47602.1"/>
    </source>
</evidence>
<evidence type="ECO:0000256" key="3">
    <source>
        <dbReference type="ARBA" id="ARBA00022679"/>
    </source>
</evidence>
<evidence type="ECO:0000256" key="6">
    <source>
        <dbReference type="PROSITE-ProRule" id="PRU01362"/>
    </source>
</evidence>
<evidence type="ECO:0000256" key="5">
    <source>
        <dbReference type="ARBA" id="ARBA00023125"/>
    </source>
</evidence>
<protein>
    <submittedName>
        <fullName evidence="8">DUF4433 domain-containing protein</fullName>
    </submittedName>
</protein>
<feature type="binding site" evidence="6">
    <location>
        <begin position="11"/>
        <end position="13"/>
    </location>
    <ligand>
        <name>NAD(+)</name>
        <dbReference type="ChEBI" id="CHEBI:57540"/>
    </ligand>
</feature>
<evidence type="ECO:0000256" key="4">
    <source>
        <dbReference type="ARBA" id="ARBA00022695"/>
    </source>
</evidence>
<dbReference type="AlphaFoldDB" id="A0A2S9J4B7"/>